<dbReference type="InterPro" id="IPR050768">
    <property type="entry name" value="UPF0353/GerABKA_families"/>
</dbReference>
<dbReference type="CDD" id="cd01467">
    <property type="entry name" value="vWA_BatA_type"/>
    <property type="match status" value="1"/>
</dbReference>
<protein>
    <submittedName>
        <fullName evidence="2">Ca-activated chloride channel family protein</fullName>
    </submittedName>
</protein>
<dbReference type="EMBL" id="FOAS01000002">
    <property type="protein sequence ID" value="SEK42241.1"/>
    <property type="molecule type" value="Genomic_DNA"/>
</dbReference>
<proteinExistence type="predicted"/>
<keyword evidence="3" id="KW-1185">Reference proteome</keyword>
<dbReference type="RefSeq" id="WP_074864790.1">
    <property type="nucleotide sequence ID" value="NZ_FOAS01000002.1"/>
</dbReference>
<organism evidence="2 3">
    <name type="scientific">Atopomonas hussainii</name>
    <dbReference type="NCBI Taxonomy" id="1429083"/>
    <lineage>
        <taxon>Bacteria</taxon>
        <taxon>Pseudomonadati</taxon>
        <taxon>Pseudomonadota</taxon>
        <taxon>Gammaproteobacteria</taxon>
        <taxon>Pseudomonadales</taxon>
        <taxon>Pseudomonadaceae</taxon>
        <taxon>Atopomonas</taxon>
    </lineage>
</organism>
<evidence type="ECO:0000313" key="3">
    <source>
        <dbReference type="Proteomes" id="UP000185766"/>
    </source>
</evidence>
<dbReference type="PANTHER" id="PTHR22550:SF18">
    <property type="entry name" value="VWFA DOMAIN-CONTAINING PROTEIN"/>
    <property type="match status" value="1"/>
</dbReference>
<accession>A0A1H7GVX7</accession>
<dbReference type="SUPFAM" id="SSF53300">
    <property type="entry name" value="vWA-like"/>
    <property type="match status" value="1"/>
</dbReference>
<dbReference type="InterPro" id="IPR033881">
    <property type="entry name" value="vWA_BatA_type"/>
</dbReference>
<name>A0A1H7GVX7_9GAMM</name>
<dbReference type="Proteomes" id="UP000185766">
    <property type="component" value="Unassembled WGS sequence"/>
</dbReference>
<reference evidence="2 3" key="1">
    <citation type="submission" date="2016-10" db="EMBL/GenBank/DDBJ databases">
        <authorList>
            <person name="de Groot N.N."/>
        </authorList>
    </citation>
    <scope>NUCLEOTIDE SEQUENCE [LARGE SCALE GENOMIC DNA]</scope>
    <source>
        <strain evidence="2 3">JCM 19513</strain>
    </source>
</reference>
<dbReference type="SMART" id="SM00327">
    <property type="entry name" value="VWA"/>
    <property type="match status" value="1"/>
</dbReference>
<dbReference type="Gene3D" id="3.40.50.410">
    <property type="entry name" value="von Willebrand factor, type A domain"/>
    <property type="match status" value="1"/>
</dbReference>
<dbReference type="InterPro" id="IPR002035">
    <property type="entry name" value="VWF_A"/>
</dbReference>
<gene>
    <name evidence="2" type="ORF">SAMN05216214_102207</name>
</gene>
<feature type="domain" description="VWFA" evidence="1">
    <location>
        <begin position="91"/>
        <end position="284"/>
    </location>
</feature>
<evidence type="ECO:0000259" key="1">
    <source>
        <dbReference type="PROSITE" id="PS50234"/>
    </source>
</evidence>
<dbReference type="InterPro" id="IPR036465">
    <property type="entry name" value="vWFA_dom_sf"/>
</dbReference>
<dbReference type="STRING" id="1429083.GCA_001885685_01876"/>
<dbReference type="Pfam" id="PF00092">
    <property type="entry name" value="VWA"/>
    <property type="match status" value="1"/>
</dbReference>
<evidence type="ECO:0000313" key="2">
    <source>
        <dbReference type="EMBL" id="SEK42241.1"/>
    </source>
</evidence>
<sequence>MLELAWPWAFLLLPLPWLLRQWLPPARGDEAALQISFMDELEQLSQRRALRPLPPWRRQLAPAGLWLLLVLALARPEWVGSPLPLSASGRDLLLAVDVSGSMQHTDMRWQKEEVTRLQLVKNLFTPFIESRIGDRVGLILFGSQAYLQAPLTFDRKTVSTWLDESVVNIAGPDTAIGDAIGLGIKRLRLRPAQARVLVLITDGANTAGQVMPMTAARLAREEGIRIYTIGIGSDASESPLLGMLGIQPGIDLDEPTLQAIAETTGGEYFRARNADELEGIAQTLDRLEPVNQKANQVRPVQPLYFIPLLIVLLSSLWLARPDNWRLLLPRRWR</sequence>
<dbReference type="PANTHER" id="PTHR22550">
    <property type="entry name" value="SPORE GERMINATION PROTEIN"/>
    <property type="match status" value="1"/>
</dbReference>
<dbReference type="AlphaFoldDB" id="A0A1H7GVX7"/>
<dbReference type="PROSITE" id="PS50234">
    <property type="entry name" value="VWFA"/>
    <property type="match status" value="1"/>
</dbReference>